<comment type="caution">
    <text evidence="1">The sequence shown here is derived from an EMBL/GenBank/DDBJ whole genome shotgun (WGS) entry which is preliminary data.</text>
</comment>
<protein>
    <submittedName>
        <fullName evidence="1">Uncharacterized protein</fullName>
    </submittedName>
</protein>
<keyword evidence="2" id="KW-1185">Reference proteome</keyword>
<gene>
    <name evidence="1" type="ORF">EKO27_g4150</name>
</gene>
<reference evidence="1 2" key="1">
    <citation type="submission" date="2018-12" db="EMBL/GenBank/DDBJ databases">
        <title>Draft genome sequence of Xylaria grammica IHI A82.</title>
        <authorList>
            <person name="Buettner E."/>
            <person name="Kellner H."/>
        </authorList>
    </citation>
    <scope>NUCLEOTIDE SEQUENCE [LARGE SCALE GENOMIC DNA]</scope>
    <source>
        <strain evidence="1 2">IHI A82</strain>
    </source>
</reference>
<dbReference type="AlphaFoldDB" id="A0A439D966"/>
<organism evidence="1 2">
    <name type="scientific">Xylaria grammica</name>
    <dbReference type="NCBI Taxonomy" id="363999"/>
    <lineage>
        <taxon>Eukaryota</taxon>
        <taxon>Fungi</taxon>
        <taxon>Dikarya</taxon>
        <taxon>Ascomycota</taxon>
        <taxon>Pezizomycotina</taxon>
        <taxon>Sordariomycetes</taxon>
        <taxon>Xylariomycetidae</taxon>
        <taxon>Xylariales</taxon>
        <taxon>Xylariaceae</taxon>
        <taxon>Xylaria</taxon>
    </lineage>
</organism>
<evidence type="ECO:0000313" key="1">
    <source>
        <dbReference type="EMBL" id="RWA10955.1"/>
    </source>
</evidence>
<name>A0A439D966_9PEZI</name>
<dbReference type="Proteomes" id="UP000286045">
    <property type="component" value="Unassembled WGS sequence"/>
</dbReference>
<proteinExistence type="predicted"/>
<sequence length="308" mass="35191">MPLSAATNRYDYASLLRHINKRDVSHEVSWSAMLGTDGNRTKTINSNTTSEHDAFTPDVSAPYTRAPEARCPAYIHPKDWSRFKISCGPPIDLSWKSQYGGAFLRLIPYGKMQEIAGRYGFDRVRDLVTDPSHPFHNSAHVDTYLGHYLFSLYQGKRLTKESTWGPRGLDDWERSRLEYLPDVEHWQVGCVLNVKNGHFPHTNCTLVERDKLNEDTLMFSEVWCILMLTLLLFCRPENEKHEVVPVTVITISGTTFRIVQGIVDAEGASVRIRKSRVVPLDLDKKTLKNQMMLLDVLLLTLLRTATDK</sequence>
<dbReference type="EMBL" id="RYZI01000095">
    <property type="protein sequence ID" value="RWA10955.1"/>
    <property type="molecule type" value="Genomic_DNA"/>
</dbReference>
<accession>A0A439D966</accession>
<evidence type="ECO:0000313" key="2">
    <source>
        <dbReference type="Proteomes" id="UP000286045"/>
    </source>
</evidence>